<evidence type="ECO:0000313" key="6">
    <source>
        <dbReference type="EMBL" id="PSN92752.1"/>
    </source>
</evidence>
<evidence type="ECO:0000259" key="5">
    <source>
        <dbReference type="Pfam" id="PF01951"/>
    </source>
</evidence>
<sequence>MCTLIDLTLARLVPRVVEAYIDRNRITLRRAACRGAKDLSSGDGSVRRLRVMPFRYLEDVAIADLEFEAESESLEGLFEDAAMALFEAMANTATLRAAGKRRIVVRADTVEDLLYKFLSEVVYLKDAEALLFKNVDVAITVNGGYTLVGEGEYDVVDPSRQELRMDVKAVTYHMFRVEKRDGSWVCTVVVDV</sequence>
<dbReference type="Gene3D" id="3.55.10.10">
    <property type="entry name" value="Archease domain"/>
    <property type="match status" value="1"/>
</dbReference>
<dbReference type="InterPro" id="IPR002804">
    <property type="entry name" value="Archease"/>
</dbReference>
<dbReference type="PANTHER" id="PTHR12682:SF11">
    <property type="entry name" value="PROTEIN ARCHEASE"/>
    <property type="match status" value="1"/>
</dbReference>
<keyword evidence="3" id="KW-0479">Metal-binding</keyword>
<dbReference type="InterPro" id="IPR036820">
    <property type="entry name" value="Archease_dom_sf"/>
</dbReference>
<comment type="caution">
    <text evidence="6">The sequence shown here is derived from an EMBL/GenBank/DDBJ whole genome shotgun (WGS) entry which is preliminary data.</text>
</comment>
<dbReference type="GO" id="GO:0046872">
    <property type="term" value="F:metal ion binding"/>
    <property type="evidence" value="ECO:0007669"/>
    <property type="project" value="UniProtKB-KW"/>
</dbReference>
<keyword evidence="4" id="KW-0106">Calcium</keyword>
<accession>A0A2R6B289</accession>
<evidence type="ECO:0000256" key="3">
    <source>
        <dbReference type="ARBA" id="ARBA00022723"/>
    </source>
</evidence>
<dbReference type="Pfam" id="PF01951">
    <property type="entry name" value="Archease"/>
    <property type="match status" value="1"/>
</dbReference>
<evidence type="ECO:0000313" key="7">
    <source>
        <dbReference type="Proteomes" id="UP000240490"/>
    </source>
</evidence>
<evidence type="ECO:0000256" key="4">
    <source>
        <dbReference type="ARBA" id="ARBA00022837"/>
    </source>
</evidence>
<evidence type="ECO:0000256" key="1">
    <source>
        <dbReference type="ARBA" id="ARBA00007963"/>
    </source>
</evidence>
<dbReference type="EMBL" id="NEXJ01000016">
    <property type="protein sequence ID" value="PSN92752.1"/>
    <property type="molecule type" value="Genomic_DNA"/>
</dbReference>
<organism evidence="6 7">
    <name type="scientific">Candidatus Marsarchaeota G2 archaeon ECH_B_SAG-M15</name>
    <dbReference type="NCBI Taxonomy" id="1978162"/>
    <lineage>
        <taxon>Archaea</taxon>
        <taxon>Candidatus Marsarchaeota</taxon>
        <taxon>Candidatus Marsarchaeota group 2</taxon>
    </lineage>
</organism>
<proteinExistence type="inferred from homology"/>
<dbReference type="InterPro" id="IPR023572">
    <property type="entry name" value="Archease_dom"/>
</dbReference>
<dbReference type="Proteomes" id="UP000240490">
    <property type="component" value="Unassembled WGS sequence"/>
</dbReference>
<dbReference type="GO" id="GO:0008033">
    <property type="term" value="P:tRNA processing"/>
    <property type="evidence" value="ECO:0007669"/>
    <property type="project" value="UniProtKB-KW"/>
</dbReference>
<reference evidence="6 7" key="1">
    <citation type="submission" date="2017-04" db="EMBL/GenBank/DDBJ databases">
        <title>Novel microbial lineages endemic to geothermal iron-oxide mats fill important gaps in the evolutionary history of Archaea.</title>
        <authorList>
            <person name="Jay Z.J."/>
            <person name="Beam J.P."/>
            <person name="Dlakic M."/>
            <person name="Rusch D.B."/>
            <person name="Kozubal M.A."/>
            <person name="Inskeep W.P."/>
        </authorList>
    </citation>
    <scope>NUCLEOTIDE SEQUENCE [LARGE SCALE GENOMIC DNA]</scope>
    <source>
        <strain evidence="6">ECH_B_SAG-M15</strain>
    </source>
</reference>
<dbReference type="PANTHER" id="PTHR12682">
    <property type="entry name" value="ARCHEASE"/>
    <property type="match status" value="1"/>
</dbReference>
<feature type="domain" description="Archease" evidence="5">
    <location>
        <begin position="54"/>
        <end position="192"/>
    </location>
</feature>
<name>A0A2R6B289_9ARCH</name>
<keyword evidence="2" id="KW-0819">tRNA processing</keyword>
<comment type="similarity">
    <text evidence="1">Belongs to the archease family.</text>
</comment>
<evidence type="ECO:0000256" key="2">
    <source>
        <dbReference type="ARBA" id="ARBA00022694"/>
    </source>
</evidence>
<protein>
    <recommendedName>
        <fullName evidence="5">Archease domain-containing protein</fullName>
    </recommendedName>
</protein>
<dbReference type="AlphaFoldDB" id="A0A2R6B289"/>
<dbReference type="SUPFAM" id="SSF69819">
    <property type="entry name" value="MTH1598-like"/>
    <property type="match status" value="1"/>
</dbReference>
<gene>
    <name evidence="6" type="ORF">B9Q08_00880</name>
</gene>